<accession>A0A0D5CB73</accession>
<dbReference type="Pfam" id="PF04073">
    <property type="entry name" value="tRNA_edit"/>
    <property type="match status" value="1"/>
</dbReference>
<dbReference type="EMBL" id="KP769807">
    <property type="protein sequence ID" value="AJW76705.1"/>
    <property type="molecule type" value="Genomic_DNA"/>
</dbReference>
<reference evidence="2" key="1">
    <citation type="journal article" date="2015" name="J. Nat. Prod.">
        <title>Identification of the Biosynthetic Gene Cluster for the Anti-infective Desotamides and Production of a New Analogue in a Heterologous Host.</title>
        <authorList>
            <person name="Li Q."/>
            <person name="Song Y."/>
            <person name="Qin X."/>
            <person name="Zhang X."/>
            <person name="Sun A."/>
            <person name="Ju J."/>
        </authorList>
    </citation>
    <scope>NUCLEOTIDE SEQUENCE</scope>
    <source>
        <strain evidence="2">SCSIO ZJ46</strain>
    </source>
</reference>
<name>A0A0D5CB73_9ACTN</name>
<proteinExistence type="predicted"/>
<dbReference type="InterPro" id="IPR007214">
    <property type="entry name" value="YbaK/aa-tRNA-synth-assoc-dom"/>
</dbReference>
<dbReference type="GO" id="GO:0002161">
    <property type="term" value="F:aminoacyl-tRNA deacylase activity"/>
    <property type="evidence" value="ECO:0007669"/>
    <property type="project" value="InterPro"/>
</dbReference>
<evidence type="ECO:0000313" key="2">
    <source>
        <dbReference type="EMBL" id="AJW76705.1"/>
    </source>
</evidence>
<dbReference type="SUPFAM" id="SSF55826">
    <property type="entry name" value="YbaK/ProRS associated domain"/>
    <property type="match status" value="1"/>
</dbReference>
<dbReference type="PANTHER" id="PTHR30411:SF9">
    <property type="entry name" value="MULTIFUNCTIONAL SER_THR-TRNA DEACYLASE PROXP-Y"/>
    <property type="match status" value="1"/>
</dbReference>
<dbReference type="Gene3D" id="3.90.960.10">
    <property type="entry name" value="YbaK/aminoacyl-tRNA synthetase-associated domain"/>
    <property type="match status" value="1"/>
</dbReference>
<dbReference type="PANTHER" id="PTHR30411">
    <property type="entry name" value="CYTOPLASMIC PROTEIN"/>
    <property type="match status" value="1"/>
</dbReference>
<protein>
    <submittedName>
        <fullName evidence="2">DsaC</fullName>
    </submittedName>
</protein>
<dbReference type="AlphaFoldDB" id="A0A0D5CB73"/>
<evidence type="ECO:0000259" key="1">
    <source>
        <dbReference type="Pfam" id="PF04073"/>
    </source>
</evidence>
<organism evidence="2">
    <name type="scientific">Streptomyces scopuliridis</name>
    <dbReference type="NCBI Taxonomy" id="452529"/>
    <lineage>
        <taxon>Bacteria</taxon>
        <taxon>Bacillati</taxon>
        <taxon>Actinomycetota</taxon>
        <taxon>Actinomycetes</taxon>
        <taxon>Kitasatosporales</taxon>
        <taxon>Streptomycetaceae</taxon>
        <taxon>Streptomyces</taxon>
    </lineage>
</organism>
<sequence length="167" mass="17586">MNETAGRDELVASQRLLNVLEESGARYELLAHAPEGRTALASALRGHALTAAAKCMIVTVLGGAPAERHILAVIPGDRRVDLERVAAECGGTRAQLARRDLAESLTGCVSGSIIPFSFHDELSVLADPALCAEPTLYFNAARLDLSVALATEDYLALANPKIVPIAS</sequence>
<feature type="domain" description="YbaK/aminoacyl-tRNA synthetase-associated" evidence="1">
    <location>
        <begin position="42"/>
        <end position="156"/>
    </location>
</feature>
<dbReference type="InterPro" id="IPR036754">
    <property type="entry name" value="YbaK/aa-tRNA-synt-asso_dom_sf"/>
</dbReference>